<dbReference type="Pfam" id="PF00245">
    <property type="entry name" value="Alk_phosphatase"/>
    <property type="match status" value="1"/>
</dbReference>
<evidence type="ECO:0000256" key="10">
    <source>
        <dbReference type="RuleBase" id="RU003946"/>
    </source>
</evidence>
<keyword evidence="5 11" id="KW-0378">Hydrolase</keyword>
<comment type="catalytic activity">
    <reaction evidence="11">
        <text>a phosphate monoester + H2O = an alcohol + phosphate</text>
        <dbReference type="Rhea" id="RHEA:15017"/>
        <dbReference type="ChEBI" id="CHEBI:15377"/>
        <dbReference type="ChEBI" id="CHEBI:30879"/>
        <dbReference type="ChEBI" id="CHEBI:43474"/>
        <dbReference type="ChEBI" id="CHEBI:67140"/>
        <dbReference type="EC" id="3.1.3.1"/>
    </reaction>
</comment>
<dbReference type="PROSITE" id="PS00123">
    <property type="entry name" value="ALKALINE_PHOSPHATASE"/>
    <property type="match status" value="1"/>
</dbReference>
<dbReference type="AlphaFoldDB" id="A0AB34KH68"/>
<dbReference type="PRINTS" id="PR00113">
    <property type="entry name" value="ALKPHPHTASE"/>
</dbReference>
<keyword evidence="6 9" id="KW-0862">Zinc</keyword>
<sequence>MRSTIITAALAQAATAAIQPRNFIYIIPDGMAPASQTLARAYEAMVDGEATPQQPLIGAIPIDQLPVGNVRSHSANNLVTDSAAAGTALAAGFKTNNGMIGITPAEEPVGTVLEAAKMAGMKTGLVVTSTINHATPAAFSAHTINRNGLAFISEQQVGYSHPLNQSVDVLLGGGACYFKPSSDPDSCREDDIDLIRHAELSGYYVTQDRQSFTALQQGQNISLPYLGLFSSDSDLAYEIDRQQQPEADREPSLTEMTELALQALTRETTCTGLNCTATPGYFIMIEASRIDHSSHAHDGAAHLHDVLEYNRVVDLVKSWIDEHPDTVMMSVADHETGGLTLPSRWDPRPLAGANHSVDYLQSAMEAYTGDSAADYAADLAQAYGISNADSAALAQSESFAQDLADLLNAQSGLAWSTGGHTGVDVTLYAYAAGEMRDELVRDLAGSHDNVELPRLVEKYLKLDMDKVTRRLREDVSWLQ</sequence>
<evidence type="ECO:0000256" key="1">
    <source>
        <dbReference type="ARBA" id="ARBA00005984"/>
    </source>
</evidence>
<dbReference type="EC" id="3.1.3.1" evidence="2 11"/>
<evidence type="ECO:0000256" key="4">
    <source>
        <dbReference type="ARBA" id="ARBA00022723"/>
    </source>
</evidence>
<gene>
    <name evidence="12" type="ORF">WHR41_08754</name>
</gene>
<protein>
    <recommendedName>
        <fullName evidence="2 11">Alkaline phosphatase</fullName>
        <ecNumber evidence="2 11">3.1.3.1</ecNumber>
    </recommendedName>
</protein>
<proteinExistence type="inferred from homology"/>
<feature type="binding site" evidence="9">
    <location>
        <position position="333"/>
    </location>
    <ligand>
        <name>Zn(2+)</name>
        <dbReference type="ChEBI" id="CHEBI:29105"/>
        <label>2</label>
    </ligand>
</feature>
<keyword evidence="3" id="KW-0597">Phosphoprotein</keyword>
<evidence type="ECO:0000313" key="12">
    <source>
        <dbReference type="EMBL" id="KAL1582670.1"/>
    </source>
</evidence>
<dbReference type="GO" id="GO:0004035">
    <property type="term" value="F:alkaline phosphatase activity"/>
    <property type="evidence" value="ECO:0007669"/>
    <property type="project" value="UniProtKB-EC"/>
</dbReference>
<dbReference type="PANTHER" id="PTHR11596:SF5">
    <property type="entry name" value="ALKALINE PHOSPHATASE"/>
    <property type="match status" value="1"/>
</dbReference>
<evidence type="ECO:0000256" key="2">
    <source>
        <dbReference type="ARBA" id="ARBA00012647"/>
    </source>
</evidence>
<dbReference type="InterPro" id="IPR001952">
    <property type="entry name" value="Alkaline_phosphatase"/>
</dbReference>
<dbReference type="InterPro" id="IPR018299">
    <property type="entry name" value="Alkaline_phosphatase_AS"/>
</dbReference>
<evidence type="ECO:0000256" key="6">
    <source>
        <dbReference type="ARBA" id="ARBA00022833"/>
    </source>
</evidence>
<dbReference type="EMBL" id="JAAQHG020000046">
    <property type="protein sequence ID" value="KAL1582670.1"/>
    <property type="molecule type" value="Genomic_DNA"/>
</dbReference>
<dbReference type="InterPro" id="IPR017850">
    <property type="entry name" value="Alkaline_phosphatase_core_sf"/>
</dbReference>
<feature type="binding site" evidence="9">
    <location>
        <position position="295"/>
    </location>
    <ligand>
        <name>Zn(2+)</name>
        <dbReference type="ChEBI" id="CHEBI:29105"/>
        <label>2</label>
    </ligand>
</feature>
<comment type="similarity">
    <text evidence="1 10">Belongs to the alkaline phosphatase family.</text>
</comment>
<dbReference type="RefSeq" id="XP_069225777.1">
    <property type="nucleotide sequence ID" value="XM_069377358.1"/>
</dbReference>
<dbReference type="GO" id="GO:0046872">
    <property type="term" value="F:metal ion binding"/>
    <property type="evidence" value="ECO:0007669"/>
    <property type="project" value="UniProtKB-KW"/>
</dbReference>
<evidence type="ECO:0000256" key="5">
    <source>
        <dbReference type="ARBA" id="ARBA00022801"/>
    </source>
</evidence>
<evidence type="ECO:0000256" key="11">
    <source>
        <dbReference type="RuleBase" id="RU003947"/>
    </source>
</evidence>
<dbReference type="CDD" id="cd16012">
    <property type="entry name" value="ALP"/>
    <property type="match status" value="1"/>
</dbReference>
<feature type="active site" description="Phosphoserine intermediate" evidence="8">
    <location>
        <position position="82"/>
    </location>
</feature>
<feature type="binding site" evidence="9">
    <location>
        <position position="135"/>
    </location>
    <ligand>
        <name>Mg(2+)</name>
        <dbReference type="ChEBI" id="CHEBI:18420"/>
    </ligand>
</feature>
<comment type="caution">
    <text evidence="12">The sequence shown here is derived from an EMBL/GenBank/DDBJ whole genome shotgun (WGS) entry which is preliminary data.</text>
</comment>
<reference evidence="12 13" key="1">
    <citation type="journal article" date="2020" name="Microbiol. Resour. Announc.">
        <title>Draft Genome Sequence of a Cladosporium Species Isolated from the Mesophotic Ascidian Didemnum maculosum.</title>
        <authorList>
            <person name="Gioti A."/>
            <person name="Siaperas R."/>
            <person name="Nikolaivits E."/>
            <person name="Le Goff G."/>
            <person name="Ouazzani J."/>
            <person name="Kotoulas G."/>
            <person name="Topakas E."/>
        </authorList>
    </citation>
    <scope>NUCLEOTIDE SEQUENCE [LARGE SCALE GENOMIC DNA]</scope>
    <source>
        <strain evidence="12 13">TM138-S3</strain>
    </source>
</reference>
<evidence type="ECO:0000256" key="7">
    <source>
        <dbReference type="ARBA" id="ARBA00022842"/>
    </source>
</evidence>
<keyword evidence="4 9" id="KW-0479">Metal-binding</keyword>
<dbReference type="Gene3D" id="3.40.720.10">
    <property type="entry name" value="Alkaline Phosphatase, subunit A"/>
    <property type="match status" value="1"/>
</dbReference>
<evidence type="ECO:0000256" key="8">
    <source>
        <dbReference type="PIRSR" id="PIRSR601952-1"/>
    </source>
</evidence>
<feature type="binding site" evidence="9">
    <location>
        <position position="420"/>
    </location>
    <ligand>
        <name>Zn(2+)</name>
        <dbReference type="ChEBI" id="CHEBI:29105"/>
        <label>2</label>
    </ligand>
</feature>
<feature type="binding site" evidence="9">
    <location>
        <position position="29"/>
    </location>
    <ligand>
        <name>Zn(2+)</name>
        <dbReference type="ChEBI" id="CHEBI:29105"/>
        <label>2</label>
    </ligand>
</feature>
<dbReference type="Gene3D" id="1.10.1200.140">
    <property type="entry name" value="Alkaline phosphatase, crown domain"/>
    <property type="match status" value="1"/>
</dbReference>
<keyword evidence="13" id="KW-1185">Reference proteome</keyword>
<evidence type="ECO:0000256" key="9">
    <source>
        <dbReference type="PIRSR" id="PIRSR601952-2"/>
    </source>
</evidence>
<feature type="binding site" evidence="9">
    <location>
        <position position="291"/>
    </location>
    <ligand>
        <name>Zn(2+)</name>
        <dbReference type="ChEBI" id="CHEBI:29105"/>
        <label>2</label>
    </ligand>
</feature>
<name>A0AB34KH68_9PEZI</name>
<dbReference type="Proteomes" id="UP000803884">
    <property type="component" value="Unassembled WGS sequence"/>
</dbReference>
<dbReference type="SMART" id="SM00098">
    <property type="entry name" value="alkPPc"/>
    <property type="match status" value="1"/>
</dbReference>
<feature type="binding site" evidence="9">
    <location>
        <position position="133"/>
    </location>
    <ligand>
        <name>Mg(2+)</name>
        <dbReference type="ChEBI" id="CHEBI:18420"/>
    </ligand>
</feature>
<comment type="cofactor">
    <cofactor evidence="9">
        <name>Zn(2+)</name>
        <dbReference type="ChEBI" id="CHEBI:29105"/>
    </cofactor>
    <text evidence="9">Binds 2 Zn(2+) ions.</text>
</comment>
<feature type="binding site" evidence="9">
    <location>
        <position position="334"/>
    </location>
    <ligand>
        <name>Zn(2+)</name>
        <dbReference type="ChEBI" id="CHEBI:29105"/>
        <label>2</label>
    </ligand>
</feature>
<dbReference type="PANTHER" id="PTHR11596">
    <property type="entry name" value="ALKALINE PHOSPHATASE"/>
    <property type="match status" value="1"/>
</dbReference>
<keyword evidence="7 9" id="KW-0460">Magnesium</keyword>
<feature type="binding site" evidence="9">
    <location>
        <position position="286"/>
    </location>
    <ligand>
        <name>Mg(2+)</name>
        <dbReference type="ChEBI" id="CHEBI:18420"/>
    </ligand>
</feature>
<comment type="cofactor">
    <cofactor evidence="9">
        <name>Mg(2+)</name>
        <dbReference type="ChEBI" id="CHEBI:18420"/>
    </cofactor>
    <text evidence="9">Binds 1 Mg(2+) ion.</text>
</comment>
<accession>A0AB34KH68</accession>
<evidence type="ECO:0000313" key="13">
    <source>
        <dbReference type="Proteomes" id="UP000803884"/>
    </source>
</evidence>
<dbReference type="GeneID" id="96010196"/>
<evidence type="ECO:0000256" key="3">
    <source>
        <dbReference type="ARBA" id="ARBA00022553"/>
    </source>
</evidence>
<dbReference type="SUPFAM" id="SSF53649">
    <property type="entry name" value="Alkaline phosphatase-like"/>
    <property type="match status" value="1"/>
</dbReference>
<dbReference type="GO" id="GO:0000329">
    <property type="term" value="C:fungal-type vacuole membrane"/>
    <property type="evidence" value="ECO:0007669"/>
    <property type="project" value="TreeGrafter"/>
</dbReference>
<organism evidence="12 13">
    <name type="scientific">Cladosporium halotolerans</name>
    <dbReference type="NCBI Taxonomy" id="1052096"/>
    <lineage>
        <taxon>Eukaryota</taxon>
        <taxon>Fungi</taxon>
        <taxon>Dikarya</taxon>
        <taxon>Ascomycota</taxon>
        <taxon>Pezizomycotina</taxon>
        <taxon>Dothideomycetes</taxon>
        <taxon>Dothideomycetidae</taxon>
        <taxon>Cladosporiales</taxon>
        <taxon>Cladosporiaceae</taxon>
        <taxon>Cladosporium</taxon>
    </lineage>
</organism>
<feature type="binding site" evidence="9">
    <location>
        <position position="29"/>
    </location>
    <ligand>
        <name>Mg(2+)</name>
        <dbReference type="ChEBI" id="CHEBI:18420"/>
    </ligand>
</feature>
<dbReference type="InterPro" id="IPR042085">
    <property type="entry name" value="Ap_crown"/>
</dbReference>